<dbReference type="Gene3D" id="3.40.1260.10">
    <property type="entry name" value="DsrEFH-like"/>
    <property type="match status" value="1"/>
</dbReference>
<dbReference type="EMBL" id="LHPH01000001">
    <property type="protein sequence ID" value="KPH65408.1"/>
    <property type="molecule type" value="Genomic_DNA"/>
</dbReference>
<keyword evidence="3" id="KW-1185">Reference proteome</keyword>
<reference evidence="2 3" key="1">
    <citation type="submission" date="2015-08" db="EMBL/GenBank/DDBJ databases">
        <title>Draft Genome Sequence of Pseudoalteromonas porphyrae UCD-SED14.</title>
        <authorList>
            <person name="Coil D.A."/>
            <person name="Jospin G."/>
            <person name="Lee R.D."/>
            <person name="Eisen J.A."/>
        </authorList>
    </citation>
    <scope>NUCLEOTIDE SEQUENCE [LARGE SCALE GENOMIC DNA]</scope>
    <source>
        <strain evidence="2 3">UCD-SED14</strain>
    </source>
</reference>
<evidence type="ECO:0000313" key="3">
    <source>
        <dbReference type="Proteomes" id="UP000037848"/>
    </source>
</evidence>
<dbReference type="PATRIC" id="fig|187330.3.peg.49"/>
<gene>
    <name evidence="2" type="ORF">ADS77_00235</name>
</gene>
<protein>
    <submittedName>
        <fullName evidence="2">Uncharacterized protein</fullName>
    </submittedName>
</protein>
<accession>A0A0N0M1N1</accession>
<proteinExistence type="predicted"/>
<dbReference type="PANTHER" id="PTHR37691">
    <property type="entry name" value="BLR3518 PROTEIN"/>
    <property type="match status" value="1"/>
</dbReference>
<dbReference type="Proteomes" id="UP000037848">
    <property type="component" value="Unassembled WGS sequence"/>
</dbReference>
<dbReference type="STRING" id="187330.AMS58_06130"/>
<dbReference type="Pfam" id="PF02635">
    <property type="entry name" value="DsrE"/>
    <property type="match status" value="1"/>
</dbReference>
<sequence length="174" mass="19172">MKTLFMGFSLLLTSLAVSAQEPEPVIKDFGFFYNVTEHTSDLKQAQFKIAFDVGEGAEKGQQNNHINSLARFINMHVAHGVNPDNIKLALVVHGSASVDVLENSFYTQRFGVGNKNQSLIKQLLANNTDIYVCGQSATHMKVAKKQLIQGVKMSLSAMTAHAKLQQQGYTLNPF</sequence>
<dbReference type="SUPFAM" id="SSF75169">
    <property type="entry name" value="DsrEFH-like"/>
    <property type="match status" value="1"/>
</dbReference>
<feature type="signal peptide" evidence="1">
    <location>
        <begin position="1"/>
        <end position="19"/>
    </location>
</feature>
<dbReference type="InterPro" id="IPR003787">
    <property type="entry name" value="Sulphur_relay_DsrE/F-like"/>
</dbReference>
<keyword evidence="1" id="KW-0732">Signal</keyword>
<dbReference type="PANTHER" id="PTHR37691:SF1">
    <property type="entry name" value="BLR3518 PROTEIN"/>
    <property type="match status" value="1"/>
</dbReference>
<evidence type="ECO:0000313" key="2">
    <source>
        <dbReference type="EMBL" id="KPH65408.1"/>
    </source>
</evidence>
<dbReference type="OrthoDB" id="7206705at2"/>
<name>A0A0N0M1N1_9GAMM</name>
<dbReference type="RefSeq" id="WP_054452237.1">
    <property type="nucleotide sequence ID" value="NZ_LHPH01000001.1"/>
</dbReference>
<dbReference type="InterPro" id="IPR027396">
    <property type="entry name" value="DsrEFH-like"/>
</dbReference>
<feature type="chain" id="PRO_5005855086" evidence="1">
    <location>
        <begin position="20"/>
        <end position="174"/>
    </location>
</feature>
<dbReference type="AlphaFoldDB" id="A0A0N0M1N1"/>
<evidence type="ECO:0000256" key="1">
    <source>
        <dbReference type="SAM" id="SignalP"/>
    </source>
</evidence>
<organism evidence="2 3">
    <name type="scientific">Pseudoalteromonas porphyrae</name>
    <dbReference type="NCBI Taxonomy" id="187330"/>
    <lineage>
        <taxon>Bacteria</taxon>
        <taxon>Pseudomonadati</taxon>
        <taxon>Pseudomonadota</taxon>
        <taxon>Gammaproteobacteria</taxon>
        <taxon>Alteromonadales</taxon>
        <taxon>Pseudoalteromonadaceae</taxon>
        <taxon>Pseudoalteromonas</taxon>
    </lineage>
</organism>
<comment type="caution">
    <text evidence="2">The sequence shown here is derived from an EMBL/GenBank/DDBJ whole genome shotgun (WGS) entry which is preliminary data.</text>
</comment>